<dbReference type="Gene3D" id="1.10.8.270">
    <property type="entry name" value="putative rabgap domain of human tbc1 domain family member 14 like domains"/>
    <property type="match status" value="1"/>
</dbReference>
<name>A0AAE8STF4_9PEZI</name>
<proteinExistence type="predicted"/>
<evidence type="ECO:0000313" key="5">
    <source>
        <dbReference type="Proteomes" id="UP001187682"/>
    </source>
</evidence>
<dbReference type="FunFam" id="1.10.8.270:FF:000031">
    <property type="entry name" value="TBC1 domain family member 5"/>
    <property type="match status" value="1"/>
</dbReference>
<comment type="caution">
    <text evidence="4">The sequence shown here is derived from an EMBL/GenBank/DDBJ whole genome shotgun (WGS) entry which is preliminary data.</text>
</comment>
<evidence type="ECO:0000256" key="2">
    <source>
        <dbReference type="SAM" id="MobiDB-lite"/>
    </source>
</evidence>
<feature type="domain" description="Rab-GAP TBC" evidence="3">
    <location>
        <begin position="543"/>
        <end position="791"/>
    </location>
</feature>
<feature type="compositionally biased region" description="Low complexity" evidence="2">
    <location>
        <begin position="1162"/>
        <end position="1177"/>
    </location>
</feature>
<dbReference type="Proteomes" id="UP001187682">
    <property type="component" value="Unassembled WGS sequence"/>
</dbReference>
<gene>
    <name evidence="4" type="ORF">DNG_03285</name>
</gene>
<protein>
    <recommendedName>
        <fullName evidence="3">Rab-GAP TBC domain-containing protein</fullName>
    </recommendedName>
</protein>
<feature type="region of interest" description="Disordered" evidence="2">
    <location>
        <begin position="1"/>
        <end position="176"/>
    </location>
</feature>
<dbReference type="SUPFAM" id="SSF47923">
    <property type="entry name" value="Ypt/Rab-GAP domain of gyp1p"/>
    <property type="match status" value="2"/>
</dbReference>
<accession>A0AAE8STF4</accession>
<dbReference type="PROSITE" id="PS50086">
    <property type="entry name" value="TBC_RABGAP"/>
    <property type="match status" value="1"/>
</dbReference>
<feature type="compositionally biased region" description="Basic residues" evidence="2">
    <location>
        <begin position="106"/>
        <end position="118"/>
    </location>
</feature>
<dbReference type="PANTHER" id="PTHR22957">
    <property type="entry name" value="TBC1 DOMAIN FAMILY MEMBER GTPASE-ACTIVATING PROTEIN"/>
    <property type="match status" value="1"/>
</dbReference>
<dbReference type="SMART" id="SM00164">
    <property type="entry name" value="TBC"/>
    <property type="match status" value="1"/>
</dbReference>
<evidence type="ECO:0000256" key="1">
    <source>
        <dbReference type="ARBA" id="ARBA00022468"/>
    </source>
</evidence>
<dbReference type="PANTHER" id="PTHR22957:SF337">
    <property type="entry name" value="TBC1 DOMAIN FAMILY MEMBER 5"/>
    <property type="match status" value="1"/>
</dbReference>
<sequence length="1234" mass="138806">MSPEDEATRTTGTTALGAQSLLLRRRAEAQRTTHRVSKKHKASTAGEKTPPIFELGEPQREVEGGLVLPEPEYRNVAGDVRRRTDRVVRAEPPPTTQPSASQTPRRSPHNRRRPRKHLGHDGGSDSDSSDEDRNRNSGGGDDSGGVLKQRQRPPPPVTEANETFRPDKRMLEQEEEKRIRDMRIMREVEEKWGDIRDERRHCQRQGEFRRRALVRFHDRGQAKKQKYLLASLQGAPRKEVDEALEDLKAESHDPFWSKDIRNFVRRMDQQRHDYLDEALYHNMEDNFGPVTGNRPAHTWVRPTLERVEIGFLRRCKSSDTDWGLDWSKPPPTLQMHVVHVIKHMSKEYWALHVSSGSNLGVDHWMHRMTTIRSSPKEADSALALNVLVDAYIVKVRRSILRALDSDLQTQELFLEPLYKLILNSRSGNLMSTDYTEWLFKGVDDAEIEQCFVRMTAFAKFRENMKFVNMIIKHEFCPDIVKPGVVSLIMFKDTLATSTKEVSAEDLHTLGWFRSHEGEYWRFELNDNPRSKIYAPDAIFKTFLLFNDVSPAVWDHTLAETRASYEETRDHLLKFIKHPEALASLSSDPLTDEPNDELIRGEIAQDVRRLPDEPFYHQERTQTMIIDILFVYCKLNPSVGGYRQGMHELLAPIVHVVDHDAVDAAVDGMADEASSSSDSDRLMLQVLDRSFVEHDAFTLFSRIMDRAAPFYEVNDSAESADTQSSSSSVIVEKSRFIHEVCLDKVDPELAQHLTNIEILPQIFLIRWIRLLFGREFPFAQLLLFWDALFAVDPRLELIDLICVAMIIRIRWELLEADYSVCLQLLLKYPTPAPPHQPYTFVDDALYLRDHLNPSGATSLLMKYTGKMPSAVSDNQAVDTQVSMTPSFPTLGSLRARAINPRSLQSRLAQQPGGVEALLQVAAKNVLERGEKLGINQAVREAVGEIRRNVQTLQDTRPSPARFMRESFAASGAGATDEAMAILERRNKLLVGMLEESLEGLRALTAEVLEDKAKSLEMIEIAASKVQLVKSCLEDSSIDISESSYAGQDTAGAMELTPEAEEEPMAEVGASDPVRGVEGAIVPDPIPAISSLSLSDQSSDPLRPSPAPIPATTPSLIPPNPSPLQARQPPRPPKPLPTRSSIAQSSFAWMLEPEPETSKLSPNPLSTSSADPFSSPSRGSLRRKNASREKNAFLFGEVVPSGDDEKVGREGGGRREIFGLEDMNGKGAREGGILEE</sequence>
<feature type="compositionally biased region" description="Pro residues" evidence="2">
    <location>
        <begin position="1101"/>
        <end position="1120"/>
    </location>
</feature>
<feature type="compositionally biased region" description="Low complexity" evidence="2">
    <location>
        <begin position="9"/>
        <end position="18"/>
    </location>
</feature>
<dbReference type="Gene3D" id="1.10.472.80">
    <property type="entry name" value="Ypt/Rab-GAP domain of gyp1p, domain 3"/>
    <property type="match status" value="1"/>
</dbReference>
<reference evidence="4" key="1">
    <citation type="submission" date="2018-03" db="EMBL/GenBank/DDBJ databases">
        <authorList>
            <person name="Guldener U."/>
        </authorList>
    </citation>
    <scope>NUCLEOTIDE SEQUENCE</scope>
</reference>
<feature type="compositionally biased region" description="Basic and acidic residues" evidence="2">
    <location>
        <begin position="162"/>
        <end position="176"/>
    </location>
</feature>
<dbReference type="EMBL" id="ONZQ02000004">
    <property type="protein sequence ID" value="SPO00537.1"/>
    <property type="molecule type" value="Genomic_DNA"/>
</dbReference>
<dbReference type="InterPro" id="IPR000195">
    <property type="entry name" value="Rab-GAP-TBC_dom"/>
</dbReference>
<feature type="compositionally biased region" description="Basic and acidic residues" evidence="2">
    <location>
        <begin position="1201"/>
        <end position="1227"/>
    </location>
</feature>
<keyword evidence="5" id="KW-1185">Reference proteome</keyword>
<feature type="compositionally biased region" description="Basic and acidic residues" evidence="2">
    <location>
        <begin position="79"/>
        <end position="89"/>
    </location>
</feature>
<dbReference type="InterPro" id="IPR035969">
    <property type="entry name" value="Rab-GAP_TBC_sf"/>
</dbReference>
<dbReference type="FunFam" id="1.10.472.80:FF:000038">
    <property type="entry name" value="TBC1 domain family member 5"/>
    <property type="match status" value="1"/>
</dbReference>
<feature type="compositionally biased region" description="Low complexity" evidence="2">
    <location>
        <begin position="1088"/>
        <end position="1100"/>
    </location>
</feature>
<evidence type="ECO:0000259" key="3">
    <source>
        <dbReference type="PROSITE" id="PS50086"/>
    </source>
</evidence>
<evidence type="ECO:0000313" key="4">
    <source>
        <dbReference type="EMBL" id="SPO00537.1"/>
    </source>
</evidence>
<feature type="compositionally biased region" description="Basic residues" evidence="2">
    <location>
        <begin position="32"/>
        <end position="42"/>
    </location>
</feature>
<dbReference type="Pfam" id="PF00566">
    <property type="entry name" value="RabGAP-TBC"/>
    <property type="match status" value="1"/>
</dbReference>
<dbReference type="AlphaFoldDB" id="A0AAE8STF4"/>
<dbReference type="GO" id="GO:0005096">
    <property type="term" value="F:GTPase activator activity"/>
    <property type="evidence" value="ECO:0007669"/>
    <property type="project" value="UniProtKB-KW"/>
</dbReference>
<feature type="region of interest" description="Disordered" evidence="2">
    <location>
        <begin position="1086"/>
        <end position="1234"/>
    </location>
</feature>
<organism evidence="4 5">
    <name type="scientific">Cephalotrichum gorgonifer</name>
    <dbReference type="NCBI Taxonomy" id="2041049"/>
    <lineage>
        <taxon>Eukaryota</taxon>
        <taxon>Fungi</taxon>
        <taxon>Dikarya</taxon>
        <taxon>Ascomycota</taxon>
        <taxon>Pezizomycotina</taxon>
        <taxon>Sordariomycetes</taxon>
        <taxon>Hypocreomycetidae</taxon>
        <taxon>Microascales</taxon>
        <taxon>Microascaceae</taxon>
        <taxon>Cephalotrichum</taxon>
    </lineage>
</organism>
<keyword evidence="1" id="KW-0343">GTPase activation</keyword>